<dbReference type="InterPro" id="IPR055130">
    <property type="entry name" value="PreP_C"/>
</dbReference>
<keyword evidence="12" id="KW-1185">Reference proteome</keyword>
<evidence type="ECO:0000313" key="11">
    <source>
        <dbReference type="EMBL" id="CAD7076864.1"/>
    </source>
</evidence>
<keyword evidence="6" id="KW-0378">Hydrolase</keyword>
<evidence type="ECO:0000256" key="6">
    <source>
        <dbReference type="ARBA" id="ARBA00022801"/>
    </source>
</evidence>
<dbReference type="AlphaFoldDB" id="A0A7R8UBG2"/>
<evidence type="ECO:0000256" key="2">
    <source>
        <dbReference type="ARBA" id="ARBA00004173"/>
    </source>
</evidence>
<dbReference type="GO" id="GO:0046872">
    <property type="term" value="F:metal ion binding"/>
    <property type="evidence" value="ECO:0007669"/>
    <property type="project" value="UniProtKB-KW"/>
</dbReference>
<evidence type="ECO:0000256" key="3">
    <source>
        <dbReference type="ARBA" id="ARBA00007575"/>
    </source>
</evidence>
<dbReference type="EMBL" id="LR899009">
    <property type="protein sequence ID" value="CAD7076864.1"/>
    <property type="molecule type" value="Genomic_DNA"/>
</dbReference>
<dbReference type="InterPro" id="IPR011249">
    <property type="entry name" value="Metalloenz_LuxS/M16"/>
</dbReference>
<dbReference type="PANTHER" id="PTHR43016">
    <property type="entry name" value="PRESEQUENCE PROTEASE"/>
    <property type="match status" value="1"/>
</dbReference>
<comment type="similarity">
    <text evidence="3">Belongs to the peptidase M16 family. PreP subfamily.</text>
</comment>
<dbReference type="InterPro" id="IPR007863">
    <property type="entry name" value="Peptidase_M16_C"/>
</dbReference>
<reference evidence="11 12" key="1">
    <citation type="submission" date="2020-11" db="EMBL/GenBank/DDBJ databases">
        <authorList>
            <person name="Wallbank WR R."/>
            <person name="Pardo Diaz C."/>
            <person name="Kozak K."/>
            <person name="Martin S."/>
            <person name="Jiggins C."/>
            <person name="Moest M."/>
            <person name="Warren A I."/>
            <person name="Generalovic N T."/>
            <person name="Byers J.R.P. K."/>
            <person name="Montejo-Kovacevich G."/>
            <person name="Yen C E."/>
        </authorList>
    </citation>
    <scope>NUCLEOTIDE SEQUENCE [LARGE SCALE GENOMIC DNA]</scope>
</reference>
<evidence type="ECO:0000256" key="8">
    <source>
        <dbReference type="ARBA" id="ARBA00023049"/>
    </source>
</evidence>
<feature type="domain" description="Peptidase M16C associated" evidence="10">
    <location>
        <begin position="380"/>
        <end position="627"/>
    </location>
</feature>
<name>A0A7R8UBG2_HERIL</name>
<dbReference type="FunCoup" id="A0A7R8UBG2">
    <property type="interactions" value="1697"/>
</dbReference>
<keyword evidence="7" id="KW-0862">Zinc</keyword>
<dbReference type="Pfam" id="PF22516">
    <property type="entry name" value="PreP_C"/>
    <property type="match status" value="1"/>
</dbReference>
<dbReference type="OrthoDB" id="10250783at2759"/>
<evidence type="ECO:0000256" key="1">
    <source>
        <dbReference type="ARBA" id="ARBA00001947"/>
    </source>
</evidence>
<dbReference type="Pfam" id="PF08367">
    <property type="entry name" value="M16C_assoc"/>
    <property type="match status" value="1"/>
</dbReference>
<organism evidence="11 12">
    <name type="scientific">Hermetia illucens</name>
    <name type="common">Black soldier fly</name>
    <dbReference type="NCBI Taxonomy" id="343691"/>
    <lineage>
        <taxon>Eukaryota</taxon>
        <taxon>Metazoa</taxon>
        <taxon>Ecdysozoa</taxon>
        <taxon>Arthropoda</taxon>
        <taxon>Hexapoda</taxon>
        <taxon>Insecta</taxon>
        <taxon>Pterygota</taxon>
        <taxon>Neoptera</taxon>
        <taxon>Endopterygota</taxon>
        <taxon>Diptera</taxon>
        <taxon>Brachycera</taxon>
        <taxon>Stratiomyomorpha</taxon>
        <taxon>Stratiomyidae</taxon>
        <taxon>Hermetiinae</taxon>
        <taxon>Hermetia</taxon>
    </lineage>
</organism>
<protein>
    <recommendedName>
        <fullName evidence="10">Peptidase M16C associated domain-containing protein</fullName>
    </recommendedName>
</protein>
<keyword evidence="8" id="KW-0482">Metalloprotease</keyword>
<comment type="subcellular location">
    <subcellularLocation>
        <location evidence="2">Mitochondrion</location>
    </subcellularLocation>
</comment>
<dbReference type="FunFam" id="3.30.830.10:FF:000013">
    <property type="entry name" value="Mitochondrial presequence protease"/>
    <property type="match status" value="1"/>
</dbReference>
<dbReference type="Proteomes" id="UP000594454">
    <property type="component" value="Chromosome 1"/>
</dbReference>
<evidence type="ECO:0000313" key="12">
    <source>
        <dbReference type="Proteomes" id="UP000594454"/>
    </source>
</evidence>
<evidence type="ECO:0000256" key="5">
    <source>
        <dbReference type="ARBA" id="ARBA00022723"/>
    </source>
</evidence>
<keyword evidence="9" id="KW-0496">Mitochondrion</keyword>
<dbReference type="GO" id="GO:0004222">
    <property type="term" value="F:metalloendopeptidase activity"/>
    <property type="evidence" value="ECO:0007669"/>
    <property type="project" value="TreeGrafter"/>
</dbReference>
<comment type="cofactor">
    <cofactor evidence="1">
        <name>Zn(2+)</name>
        <dbReference type="ChEBI" id="CHEBI:29105"/>
    </cofactor>
</comment>
<gene>
    <name evidence="11" type="ORF">HERILL_LOCUS255</name>
</gene>
<evidence type="ECO:0000256" key="7">
    <source>
        <dbReference type="ARBA" id="ARBA00022833"/>
    </source>
</evidence>
<dbReference type="Gene3D" id="3.30.830.10">
    <property type="entry name" value="Metalloenzyme, LuxS/M16 peptidase-like"/>
    <property type="match status" value="4"/>
</dbReference>
<keyword evidence="5" id="KW-0479">Metal-binding</keyword>
<keyword evidence="4" id="KW-0645">Protease</keyword>
<dbReference type="PANTHER" id="PTHR43016:SF13">
    <property type="entry name" value="PRESEQUENCE PROTEASE, MITOCHONDRIAL"/>
    <property type="match status" value="1"/>
</dbReference>
<dbReference type="SUPFAM" id="SSF63411">
    <property type="entry name" value="LuxS/MPP-like metallohydrolase"/>
    <property type="match status" value="4"/>
</dbReference>
<accession>A0A7R8UBG2</accession>
<dbReference type="SMART" id="SM01264">
    <property type="entry name" value="M16C_associated"/>
    <property type="match status" value="1"/>
</dbReference>
<evidence type="ECO:0000256" key="4">
    <source>
        <dbReference type="ARBA" id="ARBA00022670"/>
    </source>
</evidence>
<dbReference type="InterPro" id="IPR013578">
    <property type="entry name" value="Peptidase_M16C_assoc"/>
</dbReference>
<dbReference type="FunFam" id="3.30.830.10:FF:000009">
    <property type="entry name" value="Presequence protease, mitochondrial"/>
    <property type="match status" value="1"/>
</dbReference>
<evidence type="ECO:0000259" key="10">
    <source>
        <dbReference type="SMART" id="SM01264"/>
    </source>
</evidence>
<proteinExistence type="inferred from homology"/>
<evidence type="ECO:0000256" key="9">
    <source>
        <dbReference type="ARBA" id="ARBA00023128"/>
    </source>
</evidence>
<dbReference type="GO" id="GO:0005759">
    <property type="term" value="C:mitochondrial matrix"/>
    <property type="evidence" value="ECO:0007669"/>
    <property type="project" value="TreeGrafter"/>
</dbReference>
<sequence length="887" mass="101515">MLNRSVATFMNAMTGSDYTLYPFSSMNESDFRNLQRIYLDAVFKPNLSRLDFLQEGWRIEHTNLRDRKSPFTIKGVVYNEMKGAFSENSSLFGQQLLNSLLPDHTYGFVSGGNPLEIPKLTHEDLVAFHRKYYHPSNARFYSYGTFDLEKSLAYVNEQYLAHYDRIDVSYSKIPNQQRWSQPRNVHISSRYDTMGAPFDKQNQIAVAFLLADITDINETFTLDMLSALLLNGPNSYFYKSMIEPNFSGGYNSTTGYESQIKDTIFNLGLQNIRMEDFPRFQEIFEKTISEVIEKGFDNDHIESILHEYELSTKHQTPKFGLNLLLRFTPLWNHDGDVINALKVGDIIKNFRENLACDSQFLQKKVERYFKNNQHRLTLTMSPDEKYEKKFSDAEKKLLDEKVAKMTDEEKKAVYEDGLALEESQKAPPNSDALPILSLEDVKNPPEKYTLHTAKSGKTPTFVTEVPTNQIAYLKSIFDASHLSKKEVHLLPLFCYIVASMGTKTYDYRTFDKIIKAKTSGINFKLHFAEDINDASKYDIGVLMSTHALDYNTEKMFELVLELLTNYRMDDPERFKMLVENYLSNLTVGVAASGHLFAMQTCGGLVTESAALKSELSSMEHIYIMKDLIESGAIYENRPQLSKLGHKLFDGQTMRAAINTTDEMMPRVMKSYEEFVKKMPKTQTKTGQLKSGLLEPKCAHYIMNIPVNYCAKSFLAVPYTHPDHSTLRLLAKLLSAKYLLPLVREQNGAYGAGATIGLDGIFSFFSYRDPNSGKTLSAFDDTYNWLVQNQKTLNEQTLFEAKLGVLQQLDAPVAPGNKGIDHFLYGLSQEQFGEYRQRMLDVTVPQLREVIEKYFKNPPKHYGKCVLGPENKELTKREGETWSVHGQQ</sequence>
<dbReference type="Pfam" id="PF05193">
    <property type="entry name" value="Peptidase_M16_C"/>
    <property type="match status" value="1"/>
</dbReference>
<dbReference type="InParanoid" id="A0A7R8UBG2"/>
<dbReference type="GO" id="GO:0016485">
    <property type="term" value="P:protein processing"/>
    <property type="evidence" value="ECO:0007669"/>
    <property type="project" value="TreeGrafter"/>
</dbReference>